<keyword evidence="4 6" id="KW-1133">Transmembrane helix</keyword>
<dbReference type="Pfam" id="PF03176">
    <property type="entry name" value="MMPL"/>
    <property type="match status" value="2"/>
</dbReference>
<evidence type="ECO:0000256" key="3">
    <source>
        <dbReference type="ARBA" id="ARBA00022692"/>
    </source>
</evidence>
<dbReference type="KEGG" id="acp:A2cp1_4296"/>
<dbReference type="GO" id="GO:0005886">
    <property type="term" value="C:plasma membrane"/>
    <property type="evidence" value="ECO:0007669"/>
    <property type="project" value="UniProtKB-SubCell"/>
</dbReference>
<dbReference type="EMBL" id="CP001359">
    <property type="protein sequence ID" value="ACL67613.1"/>
    <property type="molecule type" value="Genomic_DNA"/>
</dbReference>
<dbReference type="RefSeq" id="WP_015935316.1">
    <property type="nucleotide sequence ID" value="NC_011891.1"/>
</dbReference>
<dbReference type="AlphaFoldDB" id="B8JBK5"/>
<dbReference type="PANTHER" id="PTHR33406">
    <property type="entry name" value="MEMBRANE PROTEIN MJ1562-RELATED"/>
    <property type="match status" value="1"/>
</dbReference>
<dbReference type="SUPFAM" id="SSF82866">
    <property type="entry name" value="Multidrug efflux transporter AcrB transmembrane domain"/>
    <property type="match status" value="2"/>
</dbReference>
<feature type="transmembrane region" description="Helical" evidence="6">
    <location>
        <begin position="256"/>
        <end position="274"/>
    </location>
</feature>
<dbReference type="PANTHER" id="PTHR33406:SF13">
    <property type="entry name" value="MEMBRANE PROTEIN YDFJ"/>
    <property type="match status" value="1"/>
</dbReference>
<sequence>MRIIEAFVRFSERRRVVILAVAALVALVGGYGTFRLYADLRPDMSELLPANSRSARDLEALTKRIGGFAELSVVLAGKDPLALQLFADDLDDALKDAPPGLLRWVEYRVDEARDFFKPRLLLFLSREELASLRDTLGARVAWERARQAGKAEGPAPDVEGLVDRIAGERKGLLGKFPSGYVMGEVPGHAPGETMTALAMVIRLDAPPDDYRDVVALQRVVKDTVRRLEPEKAGIEVGYGGYVANNILEHDALAEDLVWATILVLLAVAASVVVYNRTWKAVFAVGAPLLVGTFATFGLAEIFVGHLNSNTAFLGSIVVGNGINVGLILFARYLEDRRRGQEPRPAMVTALANTWLATLTAALAAGVSYASLLSTDFRGFNQFGLIGGLGMAFSWLSAYAVTPALVLAWERRAPIPRQGQRPARPIFTYAISAIVERAPRRMVTVAVLLSIASAVMVVRWSRDPIEHDFRRLRDQSALADGGPGWWDQRVDALHGDHLSPTAILARDEGEARAIANALDAHMRATPDTTFGHVLSIAAFVPEGQEAKLPLIRELRALATPENLSFLSPEKRLAIEQVLPPEELRPFGAKDLPDMIRRQLTEVDGRVGTPVLLYPSGRMDVWNGLDVRRFARELRSVPMPRADLPMASSTLVFADVLDAIERDGPRATVLSLLGVVALVLIAFGLGRRSVRSLGDALGVLAALGVGVLWFMGLAGALQLRLNMLNFIALPITFGIGVDYATNIFQRRRVDHAGSVADIVRTTGGAVALCSLTTIIGYSSLLIARNQALISFGLLAVLGEVACLAAALLALPAAMRWRERSRARAAAAQAAAARGGTDAQPQP</sequence>
<feature type="transmembrane region" description="Helical" evidence="6">
    <location>
        <begin position="763"/>
        <end position="781"/>
    </location>
</feature>
<feature type="transmembrane region" description="Helical" evidence="6">
    <location>
        <begin position="345"/>
        <end position="370"/>
    </location>
</feature>
<dbReference type="HOGENOM" id="CLU_009099_1_1_7"/>
<keyword evidence="9" id="KW-1185">Reference proteome</keyword>
<evidence type="ECO:0000256" key="6">
    <source>
        <dbReference type="SAM" id="Phobius"/>
    </source>
</evidence>
<dbReference type="Proteomes" id="UP000007089">
    <property type="component" value="Chromosome"/>
</dbReference>
<feature type="transmembrane region" description="Helical" evidence="6">
    <location>
        <begin position="281"/>
        <end position="299"/>
    </location>
</feature>
<keyword evidence="3 6" id="KW-0812">Transmembrane</keyword>
<evidence type="ECO:0000256" key="1">
    <source>
        <dbReference type="ARBA" id="ARBA00004651"/>
    </source>
</evidence>
<feature type="transmembrane region" description="Helical" evidence="6">
    <location>
        <begin position="382"/>
        <end position="408"/>
    </location>
</feature>
<evidence type="ECO:0000256" key="5">
    <source>
        <dbReference type="ARBA" id="ARBA00023136"/>
    </source>
</evidence>
<organism evidence="8 9">
    <name type="scientific">Anaeromyxobacter dehalogenans (strain ATCC BAA-258 / DSM 21875 / 2CP-1)</name>
    <dbReference type="NCBI Taxonomy" id="455488"/>
    <lineage>
        <taxon>Bacteria</taxon>
        <taxon>Pseudomonadati</taxon>
        <taxon>Myxococcota</taxon>
        <taxon>Myxococcia</taxon>
        <taxon>Myxococcales</taxon>
        <taxon>Cystobacterineae</taxon>
        <taxon>Anaeromyxobacteraceae</taxon>
        <taxon>Anaeromyxobacter</taxon>
    </lineage>
</organism>
<accession>B8JBK5</accession>
<name>B8JBK5_ANAD2</name>
<evidence type="ECO:0000256" key="2">
    <source>
        <dbReference type="ARBA" id="ARBA00022475"/>
    </source>
</evidence>
<keyword evidence="2" id="KW-1003">Cell membrane</keyword>
<protein>
    <submittedName>
        <fullName evidence="8">Exporters of the RND superfamily</fullName>
    </submittedName>
</protein>
<proteinExistence type="predicted"/>
<gene>
    <name evidence="8" type="ordered locus">A2cp1_4296</name>
</gene>
<dbReference type="InterPro" id="IPR004869">
    <property type="entry name" value="MMPL_dom"/>
</dbReference>
<reference evidence="8" key="1">
    <citation type="submission" date="2009-01" db="EMBL/GenBank/DDBJ databases">
        <title>Complete sequence of Anaeromyxobacter dehalogenans 2CP-1.</title>
        <authorList>
            <consortium name="US DOE Joint Genome Institute"/>
            <person name="Lucas S."/>
            <person name="Copeland A."/>
            <person name="Lapidus A."/>
            <person name="Glavina del Rio T."/>
            <person name="Dalin E."/>
            <person name="Tice H."/>
            <person name="Bruce D."/>
            <person name="Goodwin L."/>
            <person name="Pitluck S."/>
            <person name="Saunders E."/>
            <person name="Brettin T."/>
            <person name="Detter J.C."/>
            <person name="Han C."/>
            <person name="Larimer F."/>
            <person name="Land M."/>
            <person name="Hauser L."/>
            <person name="Kyrpides N."/>
            <person name="Ovchinnikova G."/>
            <person name="Beliaev A.S."/>
            <person name="Richardson P."/>
        </authorList>
    </citation>
    <scope>NUCLEOTIDE SEQUENCE</scope>
    <source>
        <strain evidence="8">2CP-1</strain>
    </source>
</reference>
<evidence type="ECO:0000256" key="4">
    <source>
        <dbReference type="ARBA" id="ARBA00022989"/>
    </source>
</evidence>
<dbReference type="Gene3D" id="1.20.1640.10">
    <property type="entry name" value="Multidrug efflux transporter AcrB transmembrane domain"/>
    <property type="match status" value="2"/>
</dbReference>
<dbReference type="InterPro" id="IPR050545">
    <property type="entry name" value="Mycobact_MmpL"/>
</dbReference>
<feature type="transmembrane region" description="Helical" evidence="6">
    <location>
        <begin position="665"/>
        <end position="683"/>
    </location>
</feature>
<evidence type="ECO:0000259" key="7">
    <source>
        <dbReference type="Pfam" id="PF03176"/>
    </source>
</evidence>
<comment type="subcellular location">
    <subcellularLocation>
        <location evidence="1">Cell membrane</location>
        <topology evidence="1">Multi-pass membrane protein</topology>
    </subcellularLocation>
</comment>
<feature type="domain" description="Membrane transport protein MMPL" evidence="7">
    <location>
        <begin position="199"/>
        <end position="439"/>
    </location>
</feature>
<feature type="transmembrane region" description="Helical" evidence="6">
    <location>
        <begin position="695"/>
        <end position="715"/>
    </location>
</feature>
<evidence type="ECO:0000313" key="8">
    <source>
        <dbReference type="EMBL" id="ACL67613.1"/>
    </source>
</evidence>
<feature type="transmembrane region" description="Helical" evidence="6">
    <location>
        <begin position="787"/>
        <end position="811"/>
    </location>
</feature>
<feature type="transmembrane region" description="Helical" evidence="6">
    <location>
        <begin position="311"/>
        <end position="333"/>
    </location>
</feature>
<feature type="transmembrane region" description="Helical" evidence="6">
    <location>
        <begin position="721"/>
        <end position="742"/>
    </location>
</feature>
<keyword evidence="5 6" id="KW-0472">Membrane</keyword>
<feature type="domain" description="Membrane transport protein MMPL" evidence="7">
    <location>
        <begin position="625"/>
        <end position="812"/>
    </location>
</feature>
<evidence type="ECO:0000313" key="9">
    <source>
        <dbReference type="Proteomes" id="UP000007089"/>
    </source>
</evidence>